<feature type="domain" description="Lipid desaturase" evidence="7">
    <location>
        <begin position="146"/>
        <end position="283"/>
    </location>
</feature>
<dbReference type="AlphaFoldDB" id="A0AAW0JH06"/>
<keyword evidence="9" id="KW-1185">Reference proteome</keyword>
<keyword evidence="4 6" id="KW-1133">Transmembrane helix</keyword>
<evidence type="ECO:0000256" key="2">
    <source>
        <dbReference type="ARBA" id="ARBA00007620"/>
    </source>
</evidence>
<organism evidence="8 9">
    <name type="scientific">Quercus suber</name>
    <name type="common">Cork oak</name>
    <dbReference type="NCBI Taxonomy" id="58331"/>
    <lineage>
        <taxon>Eukaryota</taxon>
        <taxon>Viridiplantae</taxon>
        <taxon>Streptophyta</taxon>
        <taxon>Embryophyta</taxon>
        <taxon>Tracheophyta</taxon>
        <taxon>Spermatophyta</taxon>
        <taxon>Magnoliopsida</taxon>
        <taxon>eudicotyledons</taxon>
        <taxon>Gunneridae</taxon>
        <taxon>Pentapetalae</taxon>
        <taxon>rosids</taxon>
        <taxon>fabids</taxon>
        <taxon>Fagales</taxon>
        <taxon>Fagaceae</taxon>
        <taxon>Quercus</taxon>
    </lineage>
</organism>
<comment type="subcellular location">
    <subcellularLocation>
        <location evidence="1">Membrane</location>
        <topology evidence="1">Multi-pass membrane protein</topology>
    </subcellularLocation>
</comment>
<dbReference type="Proteomes" id="UP000237347">
    <property type="component" value="Unassembled WGS sequence"/>
</dbReference>
<reference evidence="8 9" key="1">
    <citation type="journal article" date="2018" name="Sci. Data">
        <title>The draft genome sequence of cork oak.</title>
        <authorList>
            <person name="Ramos A.M."/>
            <person name="Usie A."/>
            <person name="Barbosa P."/>
            <person name="Barros P.M."/>
            <person name="Capote T."/>
            <person name="Chaves I."/>
            <person name="Simoes F."/>
            <person name="Abreu I."/>
            <person name="Carrasquinho I."/>
            <person name="Faro C."/>
            <person name="Guimaraes J.B."/>
            <person name="Mendonca D."/>
            <person name="Nobrega F."/>
            <person name="Rodrigues L."/>
            <person name="Saibo N.J.M."/>
            <person name="Varela M.C."/>
            <person name="Egas C."/>
            <person name="Matos J."/>
            <person name="Miguel C.M."/>
            <person name="Oliveira M.M."/>
            <person name="Ricardo C.P."/>
            <person name="Goncalves S."/>
        </authorList>
    </citation>
    <scope>NUCLEOTIDE SEQUENCE [LARGE SCALE GENOMIC DNA]</scope>
    <source>
        <strain evidence="9">cv. HL8</strain>
    </source>
</reference>
<evidence type="ECO:0000313" key="8">
    <source>
        <dbReference type="EMBL" id="KAK7825790.1"/>
    </source>
</evidence>
<proteinExistence type="inferred from homology"/>
<keyword evidence="3 6" id="KW-0812">Transmembrane</keyword>
<evidence type="ECO:0000256" key="5">
    <source>
        <dbReference type="ARBA" id="ARBA00023136"/>
    </source>
</evidence>
<keyword evidence="5 6" id="KW-0472">Membrane</keyword>
<sequence length="285" mass="32298">MDLAVNDPIFHAFVSVWSGCLLFSQQFHAWAHTTKSRLPPLVIALQDMRLPVSRSQRVDHHIPPYNNNYCIVSGVWNEFLDKRQIFKALEMILFYKLGVRPRSTWAHRAWVACGCTMVLISLAKAIMGAAKSHIWLKPILAGLVGYVLADLMSGVYHWGIDNYGSASTPIFGSQIDAFQRHHKWPWIITRTEFANLSHVLAPCLLPMVFASNDPIFHAFVAVCWGCIMFSLQFHAWAHITKSKLPPLVNALQDMGLLVSRSKHANHHRPPYNNNYCMVSGAMDNH</sequence>
<evidence type="ECO:0000256" key="1">
    <source>
        <dbReference type="ARBA" id="ARBA00004141"/>
    </source>
</evidence>
<dbReference type="PANTHER" id="PTHR48140">
    <property type="entry name" value="FATTY ACID DESATURASE 4, CHLOROPLASTIC-RELATED"/>
    <property type="match status" value="1"/>
</dbReference>
<accession>A0AAW0JH06</accession>
<gene>
    <name evidence="8" type="primary">FAD4_6</name>
    <name evidence="8" type="ORF">CFP56_032752</name>
</gene>
<dbReference type="PANTHER" id="PTHR48140:SF1">
    <property type="entry name" value="FATTY ACID DESATURASE 4, CHLOROPLASTIC-RELATED"/>
    <property type="match status" value="1"/>
</dbReference>
<protein>
    <submittedName>
        <fullName evidence="8">Fatty acid desaturase 4</fullName>
    </submittedName>
</protein>
<evidence type="ECO:0000256" key="4">
    <source>
        <dbReference type="ARBA" id="ARBA00022989"/>
    </source>
</evidence>
<evidence type="ECO:0000313" key="9">
    <source>
        <dbReference type="Proteomes" id="UP000237347"/>
    </source>
</evidence>
<dbReference type="EMBL" id="PKMF04000564">
    <property type="protein sequence ID" value="KAK7825790.1"/>
    <property type="molecule type" value="Genomic_DNA"/>
</dbReference>
<feature type="domain" description="Lipid desaturase" evidence="7">
    <location>
        <begin position="4"/>
        <end position="103"/>
    </location>
</feature>
<evidence type="ECO:0000256" key="3">
    <source>
        <dbReference type="ARBA" id="ARBA00022692"/>
    </source>
</evidence>
<dbReference type="InterPro" id="IPR052864">
    <property type="entry name" value="Chloroplast_FAD_CarF"/>
</dbReference>
<comment type="caution">
    <text evidence="8">The sequence shown here is derived from an EMBL/GenBank/DDBJ whole genome shotgun (WGS) entry which is preliminary data.</text>
</comment>
<dbReference type="Pfam" id="PF10520">
    <property type="entry name" value="Lipid_desat"/>
    <property type="match status" value="2"/>
</dbReference>
<dbReference type="InterPro" id="IPR019547">
    <property type="entry name" value="Lipid_desat"/>
</dbReference>
<feature type="transmembrane region" description="Helical" evidence="6">
    <location>
        <begin position="109"/>
        <end position="127"/>
    </location>
</feature>
<comment type="similarity">
    <text evidence="2">Belongs to the fatty acid desaturase CarF family.</text>
</comment>
<evidence type="ECO:0000256" key="6">
    <source>
        <dbReference type="SAM" id="Phobius"/>
    </source>
</evidence>
<name>A0AAW0JH06_QUESU</name>
<dbReference type="GO" id="GO:0016020">
    <property type="term" value="C:membrane"/>
    <property type="evidence" value="ECO:0007669"/>
    <property type="project" value="UniProtKB-SubCell"/>
</dbReference>
<evidence type="ECO:0000259" key="7">
    <source>
        <dbReference type="Pfam" id="PF10520"/>
    </source>
</evidence>
<feature type="transmembrane region" description="Helical" evidence="6">
    <location>
        <begin position="215"/>
        <end position="237"/>
    </location>
</feature>
<feature type="transmembrane region" description="Helical" evidence="6">
    <location>
        <begin position="139"/>
        <end position="159"/>
    </location>
</feature>